<feature type="compositionally biased region" description="Basic residues" evidence="1">
    <location>
        <begin position="1197"/>
        <end position="1206"/>
    </location>
</feature>
<feature type="region of interest" description="Disordered" evidence="1">
    <location>
        <begin position="434"/>
        <end position="471"/>
    </location>
</feature>
<dbReference type="Proteomes" id="UP001521116">
    <property type="component" value="Unassembled WGS sequence"/>
</dbReference>
<feature type="compositionally biased region" description="Polar residues" evidence="1">
    <location>
        <begin position="672"/>
        <end position="682"/>
    </location>
</feature>
<feature type="compositionally biased region" description="Polar residues" evidence="1">
    <location>
        <begin position="812"/>
        <end position="822"/>
    </location>
</feature>
<feature type="compositionally biased region" description="Polar residues" evidence="1">
    <location>
        <begin position="969"/>
        <end position="985"/>
    </location>
</feature>
<feature type="compositionally biased region" description="Polar residues" evidence="1">
    <location>
        <begin position="882"/>
        <end position="892"/>
    </location>
</feature>
<dbReference type="InterPro" id="IPR022198">
    <property type="entry name" value="DUF3723"/>
</dbReference>
<feature type="compositionally biased region" description="Basic and acidic residues" evidence="1">
    <location>
        <begin position="596"/>
        <end position="609"/>
    </location>
</feature>
<reference evidence="2 3" key="1">
    <citation type="submission" date="2024-02" db="EMBL/GenBank/DDBJ databases">
        <title>De novo assembly and annotation of 12 fungi associated with fruit tree decline syndrome in Ontario, Canada.</title>
        <authorList>
            <person name="Sulman M."/>
            <person name="Ellouze W."/>
            <person name="Ilyukhin E."/>
        </authorList>
    </citation>
    <scope>NUCLEOTIDE SEQUENCE [LARGE SCALE GENOMIC DNA]</scope>
    <source>
        <strain evidence="2 3">M1-105</strain>
    </source>
</reference>
<feature type="compositionally biased region" description="Low complexity" evidence="1">
    <location>
        <begin position="998"/>
        <end position="1017"/>
    </location>
</feature>
<evidence type="ECO:0000256" key="1">
    <source>
        <dbReference type="SAM" id="MobiDB-lite"/>
    </source>
</evidence>
<evidence type="ECO:0000313" key="2">
    <source>
        <dbReference type="EMBL" id="KAL1620000.1"/>
    </source>
</evidence>
<dbReference type="Pfam" id="PF12520">
    <property type="entry name" value="DUF3723"/>
    <property type="match status" value="2"/>
</dbReference>
<evidence type="ECO:0000313" key="3">
    <source>
        <dbReference type="Proteomes" id="UP001521116"/>
    </source>
</evidence>
<dbReference type="EMBL" id="JAJVDC020000176">
    <property type="protein sequence ID" value="KAL1620000.1"/>
    <property type="molecule type" value="Genomic_DNA"/>
</dbReference>
<keyword evidence="3" id="KW-1185">Reference proteome</keyword>
<organism evidence="2 3">
    <name type="scientific">Neofusicoccum ribis</name>
    <dbReference type="NCBI Taxonomy" id="45134"/>
    <lineage>
        <taxon>Eukaryota</taxon>
        <taxon>Fungi</taxon>
        <taxon>Dikarya</taxon>
        <taxon>Ascomycota</taxon>
        <taxon>Pezizomycotina</taxon>
        <taxon>Dothideomycetes</taxon>
        <taxon>Dothideomycetes incertae sedis</taxon>
        <taxon>Botryosphaeriales</taxon>
        <taxon>Botryosphaeriaceae</taxon>
        <taxon>Neofusicoccum</taxon>
    </lineage>
</organism>
<protein>
    <submittedName>
        <fullName evidence="2">Uncharacterized protein</fullName>
    </submittedName>
</protein>
<sequence length="1228" mass="137175">MDFANCQSDELLDAERRLKYRGSARISLENLTFSYSNDSKLDRKLVNDLKGRFESNECFRLDIRNHIPAKIDHTVLDRVLQLSGVSADALQSSGLNGYPRLKLPDDCRLVCLDGRHRLQAASEFFRFSDNRWWTVDLYLSDISFELSTYLKEQYVDQKKPSDGEIYLKVQEYGRHPRLAHLKSRWLNMLSDLRRHNISAIGSHPKVEEALHSLLDIPGLWRGDIIAYLEHINAVWSKILSGDREKLRSIDQATVEALQLRAPGSSESDLATLRGQIASGQIFGSLPQAERDPILKRLTEVNDIIPSFASFFDDVNYHGDVVRCMQRLVPRSTKSSTFTKFLKHFNPGKLRKRELAVQTSEAVFETKDGNETSQFLVGYLQLYTYAARFYDRIPHQPNRKNVKFQAGFNEDAATLYRFAQLAACMGFDSPQISGYLSQTGDHGPAPESGISGSPALVIDGSGEPLHRRSGKPFTQNYQLDKHFFFLGHLLNQSKERGEGISSFFVLKSRFQAFFWKNLRYVNTHTAGSSQAPVDPQEQNATSEINGLNDVDTMNRAKPVDNAEQEAATAAQTSRINTMVGDAAVVADPKSAQAPNEKATDARDGSHREVTDDVPMLEVASTLPQEGSEEVHLRIPEAENDYERNGTIEEDENNIEYHSGVYTTPQCGFHTEAESVNKSATQSEVPHHLRPPGEAEPEVCEGKTEAASLRNDSGDNDQQGQAGIAPPPCVQSIEDERMSEPSSPVTFEDPINEPYRSTENAPEAPSDPSAQTIDMALDTSRPGSLKHGRGSRDGVGENPSLDAPGSRDTDLSENKSTQQRNILDQHTFVEENDACGPSPRPNTQDGPKTQRSHVDVLLPTFEQQKPRLHESEKGDLDSEAPIASPSSRYSSQGPGTPPGDAIQSTYLRPPSGQHIPQQETLDEDGRTHSALWRYFLSTPEGQHAAVDADRHVQAPHEQDGSRLQVPMENNLGVNTHSEPSSPQQYFSASKVHQEANSGHESVSLSAQSSSPRASPEPENSLNHKIRFLTWNSGNEEYCTLFDEILDDADAGTQVERLVQEQIHNGRFAVINSGGKLCSVGPKDCYRALKESSTASIVLLDSLGLTNVDDRLRESLERVQRKRKSTRIPLPTIASPPRQSPPQSPQRKAWDHTKKLDEKWWDAGRMRTWPSELVPPRSQNPANLTVPYQKFLRENDKNGKHYPKPAKLRKTNEQQYGKDNSDEMLFAMSDF</sequence>
<feature type="region of interest" description="Disordered" evidence="1">
    <location>
        <begin position="1189"/>
        <end position="1217"/>
    </location>
</feature>
<feature type="region of interest" description="Disordered" evidence="1">
    <location>
        <begin position="584"/>
        <end position="612"/>
    </location>
</feature>
<gene>
    <name evidence="2" type="ORF">SLS56_009844</name>
</gene>
<name>A0ABR3SG63_9PEZI</name>
<feature type="compositionally biased region" description="Basic and acidic residues" evidence="1">
    <location>
        <begin position="862"/>
        <end position="874"/>
    </location>
</feature>
<feature type="region of interest" description="Disordered" evidence="1">
    <location>
        <begin position="672"/>
        <end position="924"/>
    </location>
</feature>
<feature type="region of interest" description="Disordered" evidence="1">
    <location>
        <begin position="968"/>
        <end position="1017"/>
    </location>
</feature>
<feature type="region of interest" description="Disordered" evidence="1">
    <location>
        <begin position="1115"/>
        <end position="1150"/>
    </location>
</feature>
<accession>A0ABR3SG63</accession>
<proteinExistence type="predicted"/>
<comment type="caution">
    <text evidence="2">The sequence shown here is derived from an EMBL/GenBank/DDBJ whole genome shotgun (WGS) entry which is preliminary data.</text>
</comment>